<dbReference type="PROSITE" id="PS50893">
    <property type="entry name" value="ABC_TRANSPORTER_2"/>
    <property type="match status" value="2"/>
</dbReference>
<dbReference type="PANTHER" id="PTHR43790:SF9">
    <property type="entry name" value="GALACTOFURANOSE TRANSPORTER ATP-BINDING PROTEIN YTFR"/>
    <property type="match status" value="1"/>
</dbReference>
<organism evidence="10 11">
    <name type="scientific">Brevibacillus fluminis</name>
    <dbReference type="NCBI Taxonomy" id="511487"/>
    <lineage>
        <taxon>Bacteria</taxon>
        <taxon>Bacillati</taxon>
        <taxon>Bacillota</taxon>
        <taxon>Bacilli</taxon>
        <taxon>Bacillales</taxon>
        <taxon>Paenibacillaceae</taxon>
        <taxon>Brevibacillus</taxon>
    </lineage>
</organism>
<dbReference type="InterPro" id="IPR017871">
    <property type="entry name" value="ABC_transporter-like_CS"/>
</dbReference>
<evidence type="ECO:0000256" key="5">
    <source>
        <dbReference type="ARBA" id="ARBA00022741"/>
    </source>
</evidence>
<keyword evidence="8" id="KW-0472">Membrane</keyword>
<comment type="subcellular location">
    <subcellularLocation>
        <location evidence="1">Cell membrane</location>
        <topology evidence="1">Peripheral membrane protein</topology>
    </subcellularLocation>
</comment>
<dbReference type="GO" id="GO:0005524">
    <property type="term" value="F:ATP binding"/>
    <property type="evidence" value="ECO:0007669"/>
    <property type="project" value="UniProtKB-KW"/>
</dbReference>
<dbReference type="Pfam" id="PF00005">
    <property type="entry name" value="ABC_tran"/>
    <property type="match status" value="2"/>
</dbReference>
<keyword evidence="11" id="KW-1185">Reference proteome</keyword>
<dbReference type="EMBL" id="RHHQ01000007">
    <property type="protein sequence ID" value="RNB90723.1"/>
    <property type="molecule type" value="Genomic_DNA"/>
</dbReference>
<dbReference type="GO" id="GO:0016887">
    <property type="term" value="F:ATP hydrolysis activity"/>
    <property type="evidence" value="ECO:0007669"/>
    <property type="project" value="InterPro"/>
</dbReference>
<evidence type="ECO:0000256" key="7">
    <source>
        <dbReference type="ARBA" id="ARBA00022967"/>
    </source>
</evidence>
<dbReference type="SUPFAM" id="SSF52540">
    <property type="entry name" value="P-loop containing nucleoside triphosphate hydrolases"/>
    <property type="match status" value="2"/>
</dbReference>
<dbReference type="PROSITE" id="PS00211">
    <property type="entry name" value="ABC_TRANSPORTER_1"/>
    <property type="match status" value="1"/>
</dbReference>
<evidence type="ECO:0000313" key="10">
    <source>
        <dbReference type="EMBL" id="RNB90723.1"/>
    </source>
</evidence>
<evidence type="ECO:0000256" key="8">
    <source>
        <dbReference type="ARBA" id="ARBA00023136"/>
    </source>
</evidence>
<keyword evidence="5" id="KW-0547">Nucleotide-binding</keyword>
<dbReference type="InterPro" id="IPR003593">
    <property type="entry name" value="AAA+_ATPase"/>
</dbReference>
<keyword evidence="2" id="KW-0813">Transport</keyword>
<dbReference type="InterPro" id="IPR003439">
    <property type="entry name" value="ABC_transporter-like_ATP-bd"/>
</dbReference>
<dbReference type="InterPro" id="IPR027417">
    <property type="entry name" value="P-loop_NTPase"/>
</dbReference>
<dbReference type="InterPro" id="IPR050107">
    <property type="entry name" value="ABC_carbohydrate_import_ATPase"/>
</dbReference>
<gene>
    <name evidence="10" type="ORF">EDM56_07915</name>
</gene>
<comment type="caution">
    <text evidence="10">The sequence shown here is derived from an EMBL/GenBank/DDBJ whole genome shotgun (WGS) entry which is preliminary data.</text>
</comment>
<sequence length="510" mass="55954">MSILQIRGVSISFPGVKALRDVTFDIARGQVVALCGENGAGKSTLGKIIAGVNPYGSFSGSILYGGEELTLSSTLDAEKIGIAIVHQELNLFNEMTVAENIFLSRMPSKSGIIDFEALYEQTGNLLDELGIPINPRDRIKDLPVSKRQMVEIAKAVAKKPKVLIFDEATSSLSNHEVALLYQIIERLKQQGTTMIYVSHKLNEIFDICDAVVVLKDGCYVRSALVRDTTRDDIIRWTVGRELSDLYPPRRKSGQSGEEWLRLEEWSVHDPVSPAKRLVDRVSLHVKTGEILGIYGLVGAGRSELVDSIFEGQEGKATGRMYVRNQPFVVKNPAHAISSGIALVTEDRKKTGLVLGLSVEENLTLASLRSVANTLGVIDQEKAAFDVQRMVQKLSVKVPHVKQLVKHLSGGNQQKVVVGKWLLTQPQLLILDEPTRGIDVGAKAEIYKMIRNLADEGMAIIMVSSELPEVLGVSDRILVMKDGRIAAEMLQEQADEEVLVRYALGGAQHVS</sequence>
<evidence type="ECO:0000256" key="1">
    <source>
        <dbReference type="ARBA" id="ARBA00004202"/>
    </source>
</evidence>
<dbReference type="RefSeq" id="WP_122917651.1">
    <property type="nucleotide sequence ID" value="NZ_RHHQ01000007.1"/>
</dbReference>
<dbReference type="PANTHER" id="PTHR43790">
    <property type="entry name" value="CARBOHYDRATE TRANSPORT ATP-BINDING PROTEIN MG119-RELATED"/>
    <property type="match status" value="1"/>
</dbReference>
<protein>
    <submittedName>
        <fullName evidence="10">Sugar ABC transporter ATP-binding protein</fullName>
    </submittedName>
</protein>
<proteinExistence type="predicted"/>
<dbReference type="GO" id="GO:0005886">
    <property type="term" value="C:plasma membrane"/>
    <property type="evidence" value="ECO:0007669"/>
    <property type="project" value="UniProtKB-SubCell"/>
</dbReference>
<dbReference type="SMART" id="SM00382">
    <property type="entry name" value="AAA"/>
    <property type="match status" value="2"/>
</dbReference>
<name>A0A3M8DRE8_9BACL</name>
<dbReference type="CDD" id="cd03216">
    <property type="entry name" value="ABC_Carb_Monos_I"/>
    <property type="match status" value="1"/>
</dbReference>
<accession>A0A3M8DRE8</accession>
<reference evidence="10 11" key="1">
    <citation type="submission" date="2018-10" db="EMBL/GenBank/DDBJ databases">
        <title>Phylogenomics of Brevibacillus.</title>
        <authorList>
            <person name="Dunlap C."/>
        </authorList>
    </citation>
    <scope>NUCLEOTIDE SEQUENCE [LARGE SCALE GENOMIC DNA]</scope>
    <source>
        <strain evidence="10 11">JCM 15716</strain>
    </source>
</reference>
<dbReference type="CDD" id="cd03215">
    <property type="entry name" value="ABC_Carb_Monos_II"/>
    <property type="match status" value="1"/>
</dbReference>
<evidence type="ECO:0000256" key="6">
    <source>
        <dbReference type="ARBA" id="ARBA00022840"/>
    </source>
</evidence>
<keyword evidence="6 10" id="KW-0067">ATP-binding</keyword>
<feature type="domain" description="ABC transporter" evidence="9">
    <location>
        <begin position="4"/>
        <end position="241"/>
    </location>
</feature>
<dbReference type="OrthoDB" id="9766104at2"/>
<evidence type="ECO:0000256" key="2">
    <source>
        <dbReference type="ARBA" id="ARBA00022448"/>
    </source>
</evidence>
<feature type="domain" description="ABC transporter" evidence="9">
    <location>
        <begin position="260"/>
        <end position="506"/>
    </location>
</feature>
<dbReference type="FunFam" id="3.40.50.300:FF:000127">
    <property type="entry name" value="Ribose import ATP-binding protein RbsA"/>
    <property type="match status" value="1"/>
</dbReference>
<evidence type="ECO:0000259" key="9">
    <source>
        <dbReference type="PROSITE" id="PS50893"/>
    </source>
</evidence>
<evidence type="ECO:0000256" key="4">
    <source>
        <dbReference type="ARBA" id="ARBA00022737"/>
    </source>
</evidence>
<keyword evidence="7" id="KW-1278">Translocase</keyword>
<dbReference type="Gene3D" id="3.40.50.300">
    <property type="entry name" value="P-loop containing nucleotide triphosphate hydrolases"/>
    <property type="match status" value="2"/>
</dbReference>
<dbReference type="AlphaFoldDB" id="A0A3M8DRE8"/>
<dbReference type="Proteomes" id="UP000271031">
    <property type="component" value="Unassembled WGS sequence"/>
</dbReference>
<keyword evidence="3" id="KW-1003">Cell membrane</keyword>
<evidence type="ECO:0000256" key="3">
    <source>
        <dbReference type="ARBA" id="ARBA00022475"/>
    </source>
</evidence>
<keyword evidence="4" id="KW-0677">Repeat</keyword>
<evidence type="ECO:0000313" key="11">
    <source>
        <dbReference type="Proteomes" id="UP000271031"/>
    </source>
</evidence>